<organism evidence="1 2">
    <name type="scientific">Raphanus sativus</name>
    <name type="common">Radish</name>
    <name type="synonym">Raphanus raphanistrum var. sativus</name>
    <dbReference type="NCBI Taxonomy" id="3726"/>
    <lineage>
        <taxon>Eukaryota</taxon>
        <taxon>Viridiplantae</taxon>
        <taxon>Streptophyta</taxon>
        <taxon>Embryophyta</taxon>
        <taxon>Tracheophyta</taxon>
        <taxon>Spermatophyta</taxon>
        <taxon>Magnoliopsida</taxon>
        <taxon>eudicotyledons</taxon>
        <taxon>Gunneridae</taxon>
        <taxon>Pentapetalae</taxon>
        <taxon>rosids</taxon>
        <taxon>malvids</taxon>
        <taxon>Brassicales</taxon>
        <taxon>Brassicaceae</taxon>
        <taxon>Brassiceae</taxon>
        <taxon>Raphanus</taxon>
    </lineage>
</organism>
<gene>
    <name evidence="2" type="primary">LOC108837175</name>
</gene>
<reference evidence="1" key="1">
    <citation type="journal article" date="2019" name="Database">
        <title>The radish genome database (RadishGD): an integrated information resource for radish genomics.</title>
        <authorList>
            <person name="Yu H.J."/>
            <person name="Baek S."/>
            <person name="Lee Y.J."/>
            <person name="Cho A."/>
            <person name="Mun J.H."/>
        </authorList>
    </citation>
    <scope>NUCLEOTIDE SEQUENCE [LARGE SCALE GENOMIC DNA]</scope>
    <source>
        <strain evidence="1">cv. WK10039</strain>
    </source>
</reference>
<keyword evidence="1" id="KW-1185">Reference proteome</keyword>
<name>A0A6J0M100_RAPSA</name>
<dbReference type="KEGG" id="rsz:108837175"/>
<dbReference type="RefSeq" id="XP_018465744.2">
    <property type="nucleotide sequence ID" value="XM_018610242.2"/>
</dbReference>
<dbReference type="SUPFAM" id="SSF54001">
    <property type="entry name" value="Cysteine proteinases"/>
    <property type="match status" value="1"/>
</dbReference>
<dbReference type="OrthoDB" id="1094121at2759"/>
<dbReference type="Proteomes" id="UP000504610">
    <property type="component" value="Chromosome 4"/>
</dbReference>
<evidence type="ECO:0000313" key="2">
    <source>
        <dbReference type="RefSeq" id="XP_018465744.2"/>
    </source>
</evidence>
<sequence length="250" mass="28529">MYPCMYADRETYVKNNRQKDDHYCYPCVIYSALKFASKKGIPLANEDETNDNDFSCKVERRLQAGEQTLKIKEVYHYETLKEALKRLKTHIVCAILLCYAGWADGGLYTGPKERACLQGHHEVVMVACVMFQGKMVIKCKSSNGTDVGNDGYIYVDPEVYFIEIASSRKRYHESSCRIKPTPLLFDFYSLDMDTGPHGVKFSEEEFNGQKMANEKFKVHFQITPEGGPCGMCYTADDAGISRLCFTYGFF</sequence>
<protein>
    <submittedName>
        <fullName evidence="2">Uncharacterized protein LOC108837175</fullName>
    </submittedName>
</protein>
<proteinExistence type="predicted"/>
<dbReference type="InterPro" id="IPR038765">
    <property type="entry name" value="Papain-like_cys_pep_sf"/>
</dbReference>
<reference evidence="2" key="2">
    <citation type="submission" date="2025-08" db="UniProtKB">
        <authorList>
            <consortium name="RefSeq"/>
        </authorList>
    </citation>
    <scope>IDENTIFICATION</scope>
    <source>
        <tissue evidence="2">Leaf</tissue>
    </source>
</reference>
<accession>A0A6J0M100</accession>
<dbReference type="GeneID" id="108837175"/>
<evidence type="ECO:0000313" key="1">
    <source>
        <dbReference type="Proteomes" id="UP000504610"/>
    </source>
</evidence>
<dbReference type="AlphaFoldDB" id="A0A6J0M100"/>
<dbReference type="Gene3D" id="3.90.70.10">
    <property type="entry name" value="Cysteine proteinases"/>
    <property type="match status" value="1"/>
</dbReference>